<dbReference type="Pfam" id="PF13847">
    <property type="entry name" value="Methyltransf_31"/>
    <property type="match status" value="1"/>
</dbReference>
<dbReference type="Gene3D" id="1.10.8.10">
    <property type="entry name" value="DNA helicase RuvA subunit, C-terminal domain"/>
    <property type="match status" value="1"/>
</dbReference>
<dbReference type="CDD" id="cd02440">
    <property type="entry name" value="AdoMet_MTases"/>
    <property type="match status" value="1"/>
</dbReference>
<dbReference type="EMBL" id="JAFBER010000008">
    <property type="protein sequence ID" value="MBM7645377.1"/>
    <property type="molecule type" value="Genomic_DNA"/>
</dbReference>
<comment type="similarity">
    <text evidence="4">Belongs to the protein N5-glutamine methyltransferase family. PrmC subfamily.</text>
</comment>
<dbReference type="InterPro" id="IPR025714">
    <property type="entry name" value="Methyltranfer_dom"/>
</dbReference>
<organism evidence="7 8">
    <name type="scientific">Scopulibacillus daqui</name>
    <dbReference type="NCBI Taxonomy" id="1469162"/>
    <lineage>
        <taxon>Bacteria</taxon>
        <taxon>Bacillati</taxon>
        <taxon>Bacillota</taxon>
        <taxon>Bacilli</taxon>
        <taxon>Bacillales</taxon>
        <taxon>Sporolactobacillaceae</taxon>
        <taxon>Scopulibacillus</taxon>
    </lineage>
</organism>
<comment type="catalytic activity">
    <reaction evidence="4">
        <text>L-glutaminyl-[peptide chain release factor] + S-adenosyl-L-methionine = N(5)-methyl-L-glutaminyl-[peptide chain release factor] + S-adenosyl-L-homocysteine + H(+)</text>
        <dbReference type="Rhea" id="RHEA:42896"/>
        <dbReference type="Rhea" id="RHEA-COMP:10271"/>
        <dbReference type="Rhea" id="RHEA-COMP:10272"/>
        <dbReference type="ChEBI" id="CHEBI:15378"/>
        <dbReference type="ChEBI" id="CHEBI:30011"/>
        <dbReference type="ChEBI" id="CHEBI:57856"/>
        <dbReference type="ChEBI" id="CHEBI:59789"/>
        <dbReference type="ChEBI" id="CHEBI:61891"/>
        <dbReference type="EC" id="2.1.1.297"/>
    </reaction>
</comment>
<dbReference type="InterPro" id="IPR004556">
    <property type="entry name" value="HemK-like"/>
</dbReference>
<dbReference type="GO" id="GO:0032259">
    <property type="term" value="P:methylation"/>
    <property type="evidence" value="ECO:0007669"/>
    <property type="project" value="UniProtKB-KW"/>
</dbReference>
<dbReference type="PANTHER" id="PTHR18895">
    <property type="entry name" value="HEMK METHYLTRANSFERASE"/>
    <property type="match status" value="1"/>
</dbReference>
<feature type="domain" description="Methyltransferase" evidence="5">
    <location>
        <begin position="116"/>
        <end position="198"/>
    </location>
</feature>
<name>A0ABS2PZC0_9BACL</name>
<dbReference type="NCBIfam" id="TIGR03534">
    <property type="entry name" value="RF_mod_PrmC"/>
    <property type="match status" value="1"/>
</dbReference>
<dbReference type="InterPro" id="IPR019874">
    <property type="entry name" value="RF_methyltr_PrmC"/>
</dbReference>
<keyword evidence="8" id="KW-1185">Reference proteome</keyword>
<feature type="binding site" evidence="4">
    <location>
        <begin position="124"/>
        <end position="128"/>
    </location>
    <ligand>
        <name>S-adenosyl-L-methionine</name>
        <dbReference type="ChEBI" id="CHEBI:59789"/>
    </ligand>
</feature>
<evidence type="ECO:0000256" key="1">
    <source>
        <dbReference type="ARBA" id="ARBA00022603"/>
    </source>
</evidence>
<feature type="binding site" evidence="4">
    <location>
        <position position="190"/>
    </location>
    <ligand>
        <name>S-adenosyl-L-methionine</name>
        <dbReference type="ChEBI" id="CHEBI:59789"/>
    </ligand>
</feature>
<dbReference type="SUPFAM" id="SSF53335">
    <property type="entry name" value="S-adenosyl-L-methionine-dependent methyltransferases"/>
    <property type="match status" value="1"/>
</dbReference>
<evidence type="ECO:0000256" key="2">
    <source>
        <dbReference type="ARBA" id="ARBA00022679"/>
    </source>
</evidence>
<dbReference type="InterPro" id="IPR002052">
    <property type="entry name" value="DNA_methylase_N6_adenine_CS"/>
</dbReference>
<feature type="domain" description="Release factor glutamine methyltransferase N-terminal" evidence="6">
    <location>
        <begin position="7"/>
        <end position="75"/>
    </location>
</feature>
<dbReference type="Proteomes" id="UP000808914">
    <property type="component" value="Unassembled WGS sequence"/>
</dbReference>
<keyword evidence="1 4" id="KW-0489">Methyltransferase</keyword>
<evidence type="ECO:0000256" key="4">
    <source>
        <dbReference type="HAMAP-Rule" id="MF_02126"/>
    </source>
</evidence>
<proteinExistence type="inferred from homology"/>
<dbReference type="InterPro" id="IPR040758">
    <property type="entry name" value="PrmC_N"/>
</dbReference>
<evidence type="ECO:0000313" key="8">
    <source>
        <dbReference type="Proteomes" id="UP000808914"/>
    </source>
</evidence>
<dbReference type="PROSITE" id="PS00092">
    <property type="entry name" value="N6_MTASE"/>
    <property type="match status" value="1"/>
</dbReference>
<reference evidence="7 8" key="1">
    <citation type="submission" date="2021-01" db="EMBL/GenBank/DDBJ databases">
        <title>Genomic Encyclopedia of Type Strains, Phase IV (KMG-IV): sequencing the most valuable type-strain genomes for metagenomic binning, comparative biology and taxonomic classification.</title>
        <authorList>
            <person name="Goeker M."/>
        </authorList>
    </citation>
    <scope>NUCLEOTIDE SEQUENCE [LARGE SCALE GENOMIC DNA]</scope>
    <source>
        <strain evidence="7 8">DSM 28236</strain>
    </source>
</reference>
<dbReference type="InterPro" id="IPR029063">
    <property type="entry name" value="SAM-dependent_MTases_sf"/>
</dbReference>
<gene>
    <name evidence="4" type="primary">prmC</name>
    <name evidence="7" type="ORF">JOD45_001588</name>
</gene>
<comment type="caution">
    <text evidence="7">The sequence shown here is derived from an EMBL/GenBank/DDBJ whole genome shotgun (WGS) entry which is preliminary data.</text>
</comment>
<keyword evidence="3 4" id="KW-0949">S-adenosyl-L-methionine</keyword>
<feature type="binding site" evidence="4">
    <location>
        <position position="147"/>
    </location>
    <ligand>
        <name>S-adenosyl-L-methionine</name>
        <dbReference type="ChEBI" id="CHEBI:59789"/>
    </ligand>
</feature>
<protein>
    <recommendedName>
        <fullName evidence="4">Release factor glutamine methyltransferase</fullName>
        <shortName evidence="4">RF MTase</shortName>
        <ecNumber evidence="4">2.1.1.297</ecNumber>
    </recommendedName>
    <alternativeName>
        <fullName evidence="4">N5-glutamine methyltransferase PrmC</fullName>
    </alternativeName>
    <alternativeName>
        <fullName evidence="4">Protein-(glutamine-N5) MTase PrmC</fullName>
    </alternativeName>
    <alternativeName>
        <fullName evidence="4">Protein-glutamine N-methyltransferase PrmC</fullName>
    </alternativeName>
</protein>
<feature type="binding site" evidence="4">
    <location>
        <begin position="190"/>
        <end position="193"/>
    </location>
    <ligand>
        <name>substrate</name>
    </ligand>
</feature>
<evidence type="ECO:0000256" key="3">
    <source>
        <dbReference type="ARBA" id="ARBA00022691"/>
    </source>
</evidence>
<sequence length="289" mass="31991">MTMKIYEALNWASSFLKEHNRDENAGEYLLCRRLGISRTELLINIRESLSLEDQQWYEKKIHEHAAGIPVQYIIGSEWFYGREFKVTPDVLIPRPETEELVQGVLKMADTEFPKGKTLKVCDIGTGSGAIAVSLALENPNLDVYAVDISQKALFVAKENAAKLGANVNFEQGSFLEPFLGKQTFDIIVSNPPYIADEELVGLDSLVKDYEPVLALSGGADGLDCYRKIIRQIPQAVSSKLILAFEIGAEQGKVLSEMAASAFGSQLRSITVQKDINGKDRMVFAVIEKG</sequence>
<dbReference type="InterPro" id="IPR050320">
    <property type="entry name" value="N5-glutamine_MTase"/>
</dbReference>
<dbReference type="GO" id="GO:0102559">
    <property type="term" value="F:peptide chain release factor N(5)-glutamine methyltransferase activity"/>
    <property type="evidence" value="ECO:0007669"/>
    <property type="project" value="UniProtKB-EC"/>
</dbReference>
<dbReference type="NCBIfam" id="TIGR00536">
    <property type="entry name" value="hemK_fam"/>
    <property type="match status" value="1"/>
</dbReference>
<keyword evidence="2 4" id="KW-0808">Transferase</keyword>
<dbReference type="HAMAP" id="MF_02126">
    <property type="entry name" value="RF_methyltr_PrmC"/>
    <property type="match status" value="1"/>
</dbReference>
<comment type="function">
    <text evidence="4">Methylates the class 1 translation termination release factors RF1/PrfA and RF2/PrfB on the glutamine residue of the universally conserved GGQ motif.</text>
</comment>
<evidence type="ECO:0000313" key="7">
    <source>
        <dbReference type="EMBL" id="MBM7645377.1"/>
    </source>
</evidence>
<dbReference type="PANTHER" id="PTHR18895:SF74">
    <property type="entry name" value="MTRF1L RELEASE FACTOR GLUTAMINE METHYLTRANSFERASE"/>
    <property type="match status" value="1"/>
</dbReference>
<evidence type="ECO:0000259" key="5">
    <source>
        <dbReference type="Pfam" id="PF13847"/>
    </source>
</evidence>
<accession>A0ABS2PZC0</accession>
<dbReference type="Gene3D" id="3.40.50.150">
    <property type="entry name" value="Vaccinia Virus protein VP39"/>
    <property type="match status" value="1"/>
</dbReference>
<dbReference type="Pfam" id="PF17827">
    <property type="entry name" value="PrmC_N"/>
    <property type="match status" value="1"/>
</dbReference>
<evidence type="ECO:0000259" key="6">
    <source>
        <dbReference type="Pfam" id="PF17827"/>
    </source>
</evidence>
<dbReference type="EC" id="2.1.1.297" evidence="4"/>
<feature type="binding site" evidence="4">
    <location>
        <position position="174"/>
    </location>
    <ligand>
        <name>S-adenosyl-L-methionine</name>
        <dbReference type="ChEBI" id="CHEBI:59789"/>
    </ligand>
</feature>